<dbReference type="Proteomes" id="UP000608513">
    <property type="component" value="Unassembled WGS sequence"/>
</dbReference>
<feature type="compositionally biased region" description="Basic and acidic residues" evidence="1">
    <location>
        <begin position="25"/>
        <end position="56"/>
    </location>
</feature>
<feature type="compositionally biased region" description="Polar residues" evidence="1">
    <location>
        <begin position="1"/>
        <end position="13"/>
    </location>
</feature>
<dbReference type="RefSeq" id="WP_187074110.1">
    <property type="nucleotide sequence ID" value="NZ_JACORT010000001.1"/>
</dbReference>
<evidence type="ECO:0000313" key="2">
    <source>
        <dbReference type="EMBL" id="MBC5781344.1"/>
    </source>
</evidence>
<sequence length="56" mass="6300">MPTEPNSNPNPTGTEHEDEAIPSASDDRVIEETARMAREGRKERDADPNEPKPQRE</sequence>
<comment type="caution">
    <text evidence="2">The sequence shown here is derived from an EMBL/GenBank/DDBJ whole genome shotgun (WGS) entry which is preliminary data.</text>
</comment>
<protein>
    <submittedName>
        <fullName evidence="2">Uncharacterized protein</fullName>
    </submittedName>
</protein>
<evidence type="ECO:0000313" key="3">
    <source>
        <dbReference type="Proteomes" id="UP000608513"/>
    </source>
</evidence>
<keyword evidence="3" id="KW-1185">Reference proteome</keyword>
<reference evidence="2" key="1">
    <citation type="submission" date="2020-08" db="EMBL/GenBank/DDBJ databases">
        <title>Ramlibacter sp. USB13 16S ribosomal RNA gene genome sequencing and assembly.</title>
        <authorList>
            <person name="Kang M."/>
        </authorList>
    </citation>
    <scope>NUCLEOTIDE SEQUENCE</scope>
    <source>
        <strain evidence="2">USB13</strain>
    </source>
</reference>
<accession>A0A923S937</accession>
<organism evidence="2 3">
    <name type="scientific">Ramlibacter cellulosilyticus</name>
    <dbReference type="NCBI Taxonomy" id="2764187"/>
    <lineage>
        <taxon>Bacteria</taxon>
        <taxon>Pseudomonadati</taxon>
        <taxon>Pseudomonadota</taxon>
        <taxon>Betaproteobacteria</taxon>
        <taxon>Burkholderiales</taxon>
        <taxon>Comamonadaceae</taxon>
        <taxon>Ramlibacter</taxon>
    </lineage>
</organism>
<gene>
    <name evidence="2" type="ORF">H8N03_00210</name>
</gene>
<evidence type="ECO:0000256" key="1">
    <source>
        <dbReference type="SAM" id="MobiDB-lite"/>
    </source>
</evidence>
<name>A0A923S937_9BURK</name>
<dbReference type="EMBL" id="JACORT010000001">
    <property type="protein sequence ID" value="MBC5781344.1"/>
    <property type="molecule type" value="Genomic_DNA"/>
</dbReference>
<feature type="region of interest" description="Disordered" evidence="1">
    <location>
        <begin position="1"/>
        <end position="56"/>
    </location>
</feature>
<dbReference type="AlphaFoldDB" id="A0A923S937"/>
<proteinExistence type="predicted"/>